<sequence length="92" mass="10677">MKKYYATDGGISTKEIVRETDSSVWTPSRWEGKGERREAKVSTYSAYFDTFDEAFAWVLKRANARLEKAERQVGYAKEQLKKVKGFRDNAEN</sequence>
<proteinExistence type="predicted"/>
<dbReference type="AlphaFoldDB" id="X0UBS6"/>
<protein>
    <submittedName>
        <fullName evidence="1">Uncharacterized protein</fullName>
    </submittedName>
</protein>
<organism evidence="1">
    <name type="scientific">marine sediment metagenome</name>
    <dbReference type="NCBI Taxonomy" id="412755"/>
    <lineage>
        <taxon>unclassified sequences</taxon>
        <taxon>metagenomes</taxon>
        <taxon>ecological metagenomes</taxon>
    </lineage>
</organism>
<evidence type="ECO:0000313" key="1">
    <source>
        <dbReference type="EMBL" id="GAF97832.1"/>
    </source>
</evidence>
<accession>X0UBS6</accession>
<comment type="caution">
    <text evidence="1">The sequence shown here is derived from an EMBL/GenBank/DDBJ whole genome shotgun (WGS) entry which is preliminary data.</text>
</comment>
<reference evidence="1" key="1">
    <citation type="journal article" date="2014" name="Front. Microbiol.">
        <title>High frequency of phylogenetically diverse reductive dehalogenase-homologous genes in deep subseafloor sedimentary metagenomes.</title>
        <authorList>
            <person name="Kawai M."/>
            <person name="Futagami T."/>
            <person name="Toyoda A."/>
            <person name="Takaki Y."/>
            <person name="Nishi S."/>
            <person name="Hori S."/>
            <person name="Arai W."/>
            <person name="Tsubouchi T."/>
            <person name="Morono Y."/>
            <person name="Uchiyama I."/>
            <person name="Ito T."/>
            <person name="Fujiyama A."/>
            <person name="Inagaki F."/>
            <person name="Takami H."/>
        </authorList>
    </citation>
    <scope>NUCLEOTIDE SEQUENCE</scope>
    <source>
        <strain evidence="1">Expedition CK06-06</strain>
    </source>
</reference>
<name>X0UBS6_9ZZZZ</name>
<dbReference type="EMBL" id="BARS01017443">
    <property type="protein sequence ID" value="GAF97832.1"/>
    <property type="molecule type" value="Genomic_DNA"/>
</dbReference>
<gene>
    <name evidence="1" type="ORF">S01H1_28527</name>
</gene>